<protein>
    <recommendedName>
        <fullName evidence="1">Phage tail fibre protein N-terminal domain-containing protein</fullName>
    </recommendedName>
</protein>
<evidence type="ECO:0000313" key="2">
    <source>
        <dbReference type="EMBL" id="RGE59321.1"/>
    </source>
</evidence>
<dbReference type="Pfam" id="PF12571">
    <property type="entry name" value="Phage_tail_fib"/>
    <property type="match status" value="1"/>
</dbReference>
<sequence length="217" mass="23653">MEEKMYYSIVTNIGEQLMTQAIAEGKKVNITEIAVGDGRGEYYKPDASQTALKNELWRGDINSCVISPDSPNIIVIAAVIPGDVGGFTVREMGVFDADGHMVALCNTPATPKVLIRDGIVNEMSLSMEIVLVNEGVVELVIDPNVITATKSELEAAKSELYHALDNKVNIIVTHENIPVSQRQEKTFYFIVNGSSEPGNDNIKISPNMGMKIVERGN</sequence>
<reference evidence="2 3" key="1">
    <citation type="submission" date="2018-08" db="EMBL/GenBank/DDBJ databases">
        <title>A genome reference for cultivated species of the human gut microbiota.</title>
        <authorList>
            <person name="Zou Y."/>
            <person name="Xue W."/>
            <person name="Luo G."/>
        </authorList>
    </citation>
    <scope>NUCLEOTIDE SEQUENCE [LARGE SCALE GENOMIC DNA]</scope>
    <source>
        <strain evidence="2 3">AF26-4BH</strain>
    </source>
</reference>
<dbReference type="EMBL" id="QVLU01000062">
    <property type="protein sequence ID" value="RGE59321.1"/>
    <property type="molecule type" value="Genomic_DNA"/>
</dbReference>
<dbReference type="InterPro" id="IPR051934">
    <property type="entry name" value="Phage_Tail_Fiber_Structural"/>
</dbReference>
<accession>A0A3E3I3G7</accession>
<dbReference type="PANTHER" id="PTHR35191:SF1">
    <property type="entry name" value="PROPHAGE SIDE TAIL FIBER PROTEIN HOMOLOG STFQ-RELATED"/>
    <property type="match status" value="1"/>
</dbReference>
<dbReference type="OrthoDB" id="9810174at2"/>
<feature type="domain" description="Phage tail fibre protein N-terminal" evidence="1">
    <location>
        <begin position="4"/>
        <end position="150"/>
    </location>
</feature>
<name>A0A3E3I3G7_9FIRM</name>
<evidence type="ECO:0000259" key="1">
    <source>
        <dbReference type="Pfam" id="PF12571"/>
    </source>
</evidence>
<dbReference type="Proteomes" id="UP000261166">
    <property type="component" value="Unassembled WGS sequence"/>
</dbReference>
<gene>
    <name evidence="2" type="ORF">DWY69_30665</name>
</gene>
<dbReference type="InterPro" id="IPR022225">
    <property type="entry name" value="Phage_tail_fibre_N"/>
</dbReference>
<proteinExistence type="predicted"/>
<evidence type="ECO:0000313" key="3">
    <source>
        <dbReference type="Proteomes" id="UP000261166"/>
    </source>
</evidence>
<dbReference type="PANTHER" id="PTHR35191">
    <property type="entry name" value="PROPHAGE SIDE TAIL FIBER PROTEIN HOMOLOG STFQ-RELATED"/>
    <property type="match status" value="1"/>
</dbReference>
<dbReference type="AlphaFoldDB" id="A0A3E3I3G7"/>
<organism evidence="2 3">
    <name type="scientific">Eisenbergiella massiliensis</name>
    <dbReference type="NCBI Taxonomy" id="1720294"/>
    <lineage>
        <taxon>Bacteria</taxon>
        <taxon>Bacillati</taxon>
        <taxon>Bacillota</taxon>
        <taxon>Clostridia</taxon>
        <taxon>Lachnospirales</taxon>
        <taxon>Lachnospiraceae</taxon>
        <taxon>Eisenbergiella</taxon>
    </lineage>
</organism>
<dbReference type="RefSeq" id="WP_025489442.1">
    <property type="nucleotide sequence ID" value="NZ_JBKVAZ010000010.1"/>
</dbReference>
<comment type="caution">
    <text evidence="2">The sequence shown here is derived from an EMBL/GenBank/DDBJ whole genome shotgun (WGS) entry which is preliminary data.</text>
</comment>